<dbReference type="SFLD" id="SFLDS00003">
    <property type="entry name" value="Haloacid_Dehalogenase"/>
    <property type="match status" value="1"/>
</dbReference>
<feature type="transmembrane region" description="Helical" evidence="16">
    <location>
        <begin position="962"/>
        <end position="981"/>
    </location>
</feature>
<dbReference type="GO" id="GO:0005886">
    <property type="term" value="C:plasma membrane"/>
    <property type="evidence" value="ECO:0007669"/>
    <property type="project" value="TreeGrafter"/>
</dbReference>
<dbReference type="PROSITE" id="PS00154">
    <property type="entry name" value="ATPASE_E1_E2"/>
    <property type="match status" value="1"/>
</dbReference>
<dbReference type="Pfam" id="PF16209">
    <property type="entry name" value="PhoLip_ATPase_N"/>
    <property type="match status" value="1"/>
</dbReference>
<feature type="transmembrane region" description="Helical" evidence="16">
    <location>
        <begin position="875"/>
        <end position="897"/>
    </location>
</feature>
<organism evidence="20 21">
    <name type="scientific">Polysphondylium violaceum</name>
    <dbReference type="NCBI Taxonomy" id="133409"/>
    <lineage>
        <taxon>Eukaryota</taxon>
        <taxon>Amoebozoa</taxon>
        <taxon>Evosea</taxon>
        <taxon>Eumycetozoa</taxon>
        <taxon>Dictyostelia</taxon>
        <taxon>Dictyosteliales</taxon>
        <taxon>Dictyosteliaceae</taxon>
        <taxon>Polysphondylium</taxon>
    </lineage>
</organism>
<evidence type="ECO:0000256" key="3">
    <source>
        <dbReference type="ARBA" id="ARBA00008109"/>
    </source>
</evidence>
<feature type="binding site" evidence="15">
    <location>
        <position position="439"/>
    </location>
    <ligand>
        <name>Mg(2+)</name>
        <dbReference type="ChEBI" id="CHEBI:18420"/>
    </ligand>
</feature>
<comment type="subcellular location">
    <subcellularLocation>
        <location evidence="2">Endomembrane system</location>
    </subcellularLocation>
    <subcellularLocation>
        <location evidence="1 16">Membrane</location>
        <topology evidence="1 16">Multi-pass membrane protein</topology>
    </subcellularLocation>
</comment>
<feature type="binding site" evidence="14">
    <location>
        <position position="822"/>
    </location>
    <ligand>
        <name>ATP</name>
        <dbReference type="ChEBI" id="CHEBI:30616"/>
    </ligand>
</feature>
<dbReference type="EMBL" id="AJWJ01000321">
    <property type="protein sequence ID" value="KAF2071974.1"/>
    <property type="molecule type" value="Genomic_DNA"/>
</dbReference>
<feature type="binding site" evidence="14">
    <location>
        <position position="438"/>
    </location>
    <ligand>
        <name>ATP</name>
        <dbReference type="ChEBI" id="CHEBI:30616"/>
    </ligand>
</feature>
<dbReference type="FunFam" id="3.40.50.1000:FF:000001">
    <property type="entry name" value="Phospholipid-transporting ATPase IC"/>
    <property type="match status" value="1"/>
</dbReference>
<dbReference type="InterPro" id="IPR023298">
    <property type="entry name" value="ATPase_P-typ_TM_dom_sf"/>
</dbReference>
<dbReference type="GO" id="GO:0016887">
    <property type="term" value="F:ATP hydrolysis activity"/>
    <property type="evidence" value="ECO:0007669"/>
    <property type="project" value="InterPro"/>
</dbReference>
<dbReference type="SUPFAM" id="SSF56784">
    <property type="entry name" value="HAD-like"/>
    <property type="match status" value="1"/>
</dbReference>
<evidence type="ECO:0000259" key="17">
    <source>
        <dbReference type="Pfam" id="PF00122"/>
    </source>
</evidence>
<keyword evidence="11 16" id="KW-0472">Membrane</keyword>
<evidence type="ECO:0000256" key="8">
    <source>
        <dbReference type="ARBA" id="ARBA00022842"/>
    </source>
</evidence>
<feature type="binding site" evidence="14">
    <location>
        <position position="580"/>
    </location>
    <ligand>
        <name>ATP</name>
        <dbReference type="ChEBI" id="CHEBI:30616"/>
    </ligand>
</feature>
<keyword evidence="8 15" id="KW-0460">Magnesium</keyword>
<evidence type="ECO:0000256" key="6">
    <source>
        <dbReference type="ARBA" id="ARBA00022741"/>
    </source>
</evidence>
<dbReference type="GO" id="GO:0000287">
    <property type="term" value="F:magnesium ion binding"/>
    <property type="evidence" value="ECO:0007669"/>
    <property type="project" value="UniProtKB-UniRule"/>
</dbReference>
<dbReference type="SFLD" id="SFLDF00027">
    <property type="entry name" value="p-type_atpase"/>
    <property type="match status" value="1"/>
</dbReference>
<accession>A0A8J4PT05</accession>
<feature type="transmembrane region" description="Helical" evidence="16">
    <location>
        <begin position="290"/>
        <end position="311"/>
    </location>
</feature>
<evidence type="ECO:0000259" key="19">
    <source>
        <dbReference type="Pfam" id="PF16212"/>
    </source>
</evidence>
<dbReference type="NCBIfam" id="TIGR01652">
    <property type="entry name" value="ATPase-Plipid"/>
    <property type="match status" value="1"/>
</dbReference>
<evidence type="ECO:0000256" key="5">
    <source>
        <dbReference type="ARBA" id="ARBA00022723"/>
    </source>
</evidence>
<feature type="domain" description="P-type ATPase C-terminal" evidence="19">
    <location>
        <begin position="845"/>
        <end position="1095"/>
    </location>
</feature>
<name>A0A8J4PT05_9MYCE</name>
<comment type="cofactor">
    <cofactor evidence="15">
        <name>Mg(2+)</name>
        <dbReference type="ChEBI" id="CHEBI:18420"/>
    </cofactor>
</comment>
<feature type="binding site" evidence="15">
    <location>
        <position position="819"/>
    </location>
    <ligand>
        <name>Mg(2+)</name>
        <dbReference type="ChEBI" id="CHEBI:18420"/>
    </ligand>
</feature>
<dbReference type="SUPFAM" id="SSF81665">
    <property type="entry name" value="Calcium ATPase, transmembrane domain M"/>
    <property type="match status" value="1"/>
</dbReference>
<evidence type="ECO:0000256" key="14">
    <source>
        <dbReference type="PIRSR" id="PIRSR606539-2"/>
    </source>
</evidence>
<feature type="binding site" evidence="15">
    <location>
        <position position="823"/>
    </location>
    <ligand>
        <name>Mg(2+)</name>
        <dbReference type="ChEBI" id="CHEBI:18420"/>
    </ligand>
</feature>
<evidence type="ECO:0000313" key="20">
    <source>
        <dbReference type="EMBL" id="KAF2071974.1"/>
    </source>
</evidence>
<protein>
    <recommendedName>
        <fullName evidence="16">Phospholipid-transporting ATPase</fullName>
        <ecNumber evidence="16">7.6.2.1</ecNumber>
    </recommendedName>
</protein>
<dbReference type="InterPro" id="IPR008250">
    <property type="entry name" value="ATPase_P-typ_transduc_dom_A_sf"/>
</dbReference>
<feature type="binding site" evidence="14">
    <location>
        <position position="439"/>
    </location>
    <ligand>
        <name>ATP</name>
        <dbReference type="ChEBI" id="CHEBI:30616"/>
    </ligand>
</feature>
<feature type="binding site" evidence="14">
    <location>
        <position position="823"/>
    </location>
    <ligand>
        <name>ATP</name>
        <dbReference type="ChEBI" id="CHEBI:30616"/>
    </ligand>
</feature>
<keyword evidence="10 16" id="KW-1133">Transmembrane helix</keyword>
<evidence type="ECO:0000256" key="9">
    <source>
        <dbReference type="ARBA" id="ARBA00022967"/>
    </source>
</evidence>
<dbReference type="InterPro" id="IPR023214">
    <property type="entry name" value="HAD_sf"/>
</dbReference>
<feature type="binding site" evidence="14">
    <location>
        <position position="515"/>
    </location>
    <ligand>
        <name>ATP</name>
        <dbReference type="ChEBI" id="CHEBI:30616"/>
    </ligand>
</feature>
<dbReference type="FunFam" id="3.40.50.1000:FF:000014">
    <property type="entry name" value="Phospholipid-transporting ATPase"/>
    <property type="match status" value="1"/>
</dbReference>
<dbReference type="PANTHER" id="PTHR24092">
    <property type="entry name" value="PROBABLE PHOSPHOLIPID-TRANSPORTING ATPASE"/>
    <property type="match status" value="1"/>
</dbReference>
<dbReference type="SUPFAM" id="SSF81660">
    <property type="entry name" value="Metal cation-transporting ATPase, ATP-binding domain N"/>
    <property type="match status" value="1"/>
</dbReference>
<comment type="catalytic activity">
    <reaction evidence="12 16">
        <text>ATP + H2O + phospholipidSide 1 = ADP + phosphate + phospholipidSide 2.</text>
        <dbReference type="EC" id="7.6.2.1"/>
    </reaction>
</comment>
<feature type="binding site" evidence="14">
    <location>
        <position position="696"/>
    </location>
    <ligand>
        <name>ATP</name>
        <dbReference type="ChEBI" id="CHEBI:30616"/>
    </ligand>
</feature>
<dbReference type="GO" id="GO:0005524">
    <property type="term" value="F:ATP binding"/>
    <property type="evidence" value="ECO:0007669"/>
    <property type="project" value="UniProtKB-UniRule"/>
</dbReference>
<dbReference type="SFLD" id="SFLDG00002">
    <property type="entry name" value="C1.7:_P-type_atpase_like"/>
    <property type="match status" value="1"/>
</dbReference>
<reference evidence="20" key="1">
    <citation type="submission" date="2020-01" db="EMBL/GenBank/DDBJ databases">
        <title>Development of genomics and gene disruption for Polysphondylium violaceum indicates a role for the polyketide synthase stlB in stalk morphogenesis.</title>
        <authorList>
            <person name="Narita B."/>
            <person name="Kawabe Y."/>
            <person name="Kin K."/>
            <person name="Saito T."/>
            <person name="Gibbs R."/>
            <person name="Kuspa A."/>
            <person name="Muzny D."/>
            <person name="Queller D."/>
            <person name="Richards S."/>
            <person name="Strassman J."/>
            <person name="Sucgang R."/>
            <person name="Worley K."/>
            <person name="Schaap P."/>
        </authorList>
    </citation>
    <scope>NUCLEOTIDE SEQUENCE</scope>
    <source>
        <strain evidence="20">QSvi11</strain>
    </source>
</reference>
<evidence type="ECO:0000256" key="10">
    <source>
        <dbReference type="ARBA" id="ARBA00022989"/>
    </source>
</evidence>
<dbReference type="GO" id="GO:0140326">
    <property type="term" value="F:ATPase-coupled intramembrane lipid transporter activity"/>
    <property type="evidence" value="ECO:0007669"/>
    <property type="project" value="UniProtKB-EC"/>
</dbReference>
<dbReference type="InterPro" id="IPR059000">
    <property type="entry name" value="ATPase_P-type_domA"/>
</dbReference>
<dbReference type="InterPro" id="IPR032631">
    <property type="entry name" value="P-type_ATPase_N"/>
</dbReference>
<dbReference type="OrthoDB" id="377733at2759"/>
<feature type="binding site" evidence="15">
    <location>
        <position position="437"/>
    </location>
    <ligand>
        <name>Mg(2+)</name>
        <dbReference type="ChEBI" id="CHEBI:18420"/>
    </ligand>
</feature>
<evidence type="ECO:0000256" key="11">
    <source>
        <dbReference type="ARBA" id="ARBA00023136"/>
    </source>
</evidence>
<dbReference type="Pfam" id="PF00122">
    <property type="entry name" value="E1-E2_ATPase"/>
    <property type="match status" value="1"/>
</dbReference>
<feature type="domain" description="P-type ATPase A" evidence="17">
    <location>
        <begin position="130"/>
        <end position="190"/>
    </location>
</feature>
<dbReference type="Gene3D" id="3.40.1110.10">
    <property type="entry name" value="Calcium-transporting ATPase, cytoplasmic domain N"/>
    <property type="match status" value="1"/>
</dbReference>
<feature type="binding site" evidence="14">
    <location>
        <position position="698"/>
    </location>
    <ligand>
        <name>ATP</name>
        <dbReference type="ChEBI" id="CHEBI:30616"/>
    </ligand>
</feature>
<dbReference type="InterPro" id="IPR023299">
    <property type="entry name" value="ATPase_P-typ_cyto_dom_N"/>
</dbReference>
<feature type="transmembrane region" description="Helical" evidence="16">
    <location>
        <begin position="93"/>
        <end position="112"/>
    </location>
</feature>
<dbReference type="InterPro" id="IPR032630">
    <property type="entry name" value="P_typ_ATPase_c"/>
</dbReference>
<feature type="active site" description="4-aspartylphosphate intermediate" evidence="13">
    <location>
        <position position="437"/>
    </location>
</feature>
<dbReference type="InterPro" id="IPR006539">
    <property type="entry name" value="P-type_ATPase_IV"/>
</dbReference>
<dbReference type="PANTHER" id="PTHR24092:SF214">
    <property type="entry name" value="PHOSPHOLIPID-TRANSPORTING ATPASE"/>
    <property type="match status" value="1"/>
</dbReference>
<feature type="binding site" evidence="14">
    <location>
        <position position="437"/>
    </location>
    <ligand>
        <name>ATP</name>
        <dbReference type="ChEBI" id="CHEBI:30616"/>
    </ligand>
</feature>
<keyword evidence="7 14" id="KW-0067">ATP-binding</keyword>
<feature type="transmembrane region" description="Helical" evidence="16">
    <location>
        <begin position="1024"/>
        <end position="1045"/>
    </location>
</feature>
<dbReference type="Pfam" id="PF13246">
    <property type="entry name" value="Cation_ATPase"/>
    <property type="match status" value="1"/>
</dbReference>
<evidence type="ECO:0000256" key="13">
    <source>
        <dbReference type="PIRSR" id="PIRSR606539-1"/>
    </source>
</evidence>
<keyword evidence="21" id="KW-1185">Reference proteome</keyword>
<dbReference type="EC" id="7.6.2.1" evidence="16"/>
<feature type="binding site" evidence="14">
    <location>
        <position position="556"/>
    </location>
    <ligand>
        <name>ATP</name>
        <dbReference type="ChEBI" id="CHEBI:30616"/>
    </ligand>
</feature>
<keyword evidence="9 16" id="KW-1278">Translocase</keyword>
<feature type="transmembrane region" description="Helical" evidence="16">
    <location>
        <begin position="70"/>
        <end position="87"/>
    </location>
</feature>
<comment type="similarity">
    <text evidence="3 16">Belongs to the cation transport ATPase (P-type) (TC 3.A.3) family. Type IV subfamily.</text>
</comment>
<keyword evidence="6 14" id="KW-0547">Nucleotide-binding</keyword>
<dbReference type="GO" id="GO:0045332">
    <property type="term" value="P:phospholipid translocation"/>
    <property type="evidence" value="ECO:0007669"/>
    <property type="project" value="TreeGrafter"/>
</dbReference>
<dbReference type="Gene3D" id="3.40.50.1000">
    <property type="entry name" value="HAD superfamily/HAD-like"/>
    <property type="match status" value="1"/>
</dbReference>
<sequence length="1114" mass="127189">MVKLKSLKPSIKGLRRKKARPSYPIVETNHDLESIERNGKKGFKINAISTTKYTRYNFVFKNLYEQFRRVTNIYFAAICIITLVPQVSPLSPVTSLLPLIFVLVVTAIKEGFEDFRRYQADKESNNREYLILRGGKFESVKSKDIKVGDKIKIENNQPFPADIIVLNSNLEDGVCYVETSQLDGETNLKMFKAIKETNTLSEQEILDLNPSIECELPSNNLYKFKGKLIMGENNYSLSEKQLMLRGARLRNTHYLIGIVVYCGKDSKLSLNQKNPPSKFSTIEKRLGRSVIGIFCFKVVLVIIATILGTIFNQNTEEDSWYFWNREVKDSDSLGLVIVKRFVAYFAILSFLIPMSLMVTLEVVKVSQARFMEWDKEMSYKEQAYIKPTQTPTDTPKLEGAGSALSASAKEEVGNKYMSVKNSNLNDELALIKYIFSDKTGTLTENKMVFSKCSINGVMYDNPLGGELIDTINQNDQEEIYGPIKEFLFNLGVCHAAVTDTNDEGETIFQSQSPDEIALIDCAKANENLFLNRSTTDVKIRISGEEKEYGLLAIMEFSSDRRRMSILLKDKQNDKIILYSKGADSIMLERLSTEEKNAHHVAKTIEHISDFSREGLRTLILAKREISAQEYEEWSKQYHEASTLIQGREEEIDRLNDQIEKDLLLIGCTAIEDKLQDGVPEAIDYLLKAGIKVWIITGDKQETAINIGYSCKLLIPEIPIIIINASSTEECGEQISAAVRTYIEDSTGSAFTDNNPHREISMVINGESLTFMLKDHTKNFLKLAERCHSVVCCRVTPLQKALIVRLVKRNTKEVCLSIGDGANDVSMIQEAQIGVGIFGNEGTQAARASDYSLLRFRHLTRLVTVHGRYSMVRNSLCIKFSFYKNMAFFLTQFWFSIYSGWTSQTLYDDWIVTTFNILMTSVPPYFIALFEKDVNEKVIVKNPQIYKTVQDCHLFQYSSVGKWLLGAFYHSLVFFFCAYAFFYNDDIMNLDGRIGGQSMMGSFVATYAVLTILFKASIEIKHWNFIVHIGIWGSMIVYLVIALVDSAIITEIPKMYWVFMNNLELLKFYCMVIIMIFIALLPDFTIKFARRYLFPKATHILQERYIKKMDEFELN</sequence>
<evidence type="ECO:0000256" key="16">
    <source>
        <dbReference type="RuleBase" id="RU362033"/>
    </source>
</evidence>
<gene>
    <name evidence="20" type="ORF">CYY_006711</name>
</gene>
<dbReference type="InterPro" id="IPR001757">
    <property type="entry name" value="P_typ_ATPase"/>
</dbReference>
<feature type="transmembrane region" description="Helical" evidence="16">
    <location>
        <begin position="993"/>
        <end position="1012"/>
    </location>
</feature>
<feature type="binding site" evidence="14">
    <location>
        <position position="793"/>
    </location>
    <ligand>
        <name>ATP</name>
        <dbReference type="ChEBI" id="CHEBI:30616"/>
    </ligand>
</feature>
<keyword evidence="4 16" id="KW-0812">Transmembrane</keyword>
<dbReference type="Pfam" id="PF16212">
    <property type="entry name" value="PhoLip_ATPase_C"/>
    <property type="match status" value="1"/>
</dbReference>
<dbReference type="PRINTS" id="PR00119">
    <property type="entry name" value="CATATPASE"/>
</dbReference>
<evidence type="ECO:0000256" key="7">
    <source>
        <dbReference type="ARBA" id="ARBA00022840"/>
    </source>
</evidence>
<proteinExistence type="inferred from homology"/>
<dbReference type="InterPro" id="IPR018303">
    <property type="entry name" value="ATPase_P-typ_P_site"/>
</dbReference>
<feature type="transmembrane region" description="Helical" evidence="16">
    <location>
        <begin position="909"/>
        <end position="929"/>
    </location>
</feature>
<dbReference type="InterPro" id="IPR044492">
    <property type="entry name" value="P_typ_ATPase_HD_dom"/>
</dbReference>
<evidence type="ECO:0000259" key="18">
    <source>
        <dbReference type="Pfam" id="PF16209"/>
    </source>
</evidence>
<feature type="domain" description="P-type ATPase N-terminal" evidence="18">
    <location>
        <begin position="36"/>
        <end position="95"/>
    </location>
</feature>
<comment type="caution">
    <text evidence="20">The sequence shown here is derived from an EMBL/GenBank/DDBJ whole genome shotgun (WGS) entry which is preliminary data.</text>
</comment>
<dbReference type="Gene3D" id="2.70.150.10">
    <property type="entry name" value="Calcium-transporting ATPase, cytoplasmic transduction domain A"/>
    <property type="match status" value="1"/>
</dbReference>
<keyword evidence="5 15" id="KW-0479">Metal-binding</keyword>
<feature type="binding site" evidence="14">
    <location>
        <position position="697"/>
    </location>
    <ligand>
        <name>ATP</name>
        <dbReference type="ChEBI" id="CHEBI:30616"/>
    </ligand>
</feature>
<feature type="binding site" evidence="14">
    <location>
        <position position="616"/>
    </location>
    <ligand>
        <name>ATP</name>
        <dbReference type="ChEBI" id="CHEBI:30616"/>
    </ligand>
</feature>
<evidence type="ECO:0000256" key="4">
    <source>
        <dbReference type="ARBA" id="ARBA00022692"/>
    </source>
</evidence>
<dbReference type="InterPro" id="IPR036412">
    <property type="entry name" value="HAD-like_sf"/>
</dbReference>
<feature type="transmembrane region" description="Helical" evidence="16">
    <location>
        <begin position="1065"/>
        <end position="1085"/>
    </location>
</feature>
<dbReference type="NCBIfam" id="TIGR01494">
    <property type="entry name" value="ATPase_P-type"/>
    <property type="match status" value="1"/>
</dbReference>
<dbReference type="Proteomes" id="UP000695562">
    <property type="component" value="Unassembled WGS sequence"/>
</dbReference>
<evidence type="ECO:0000313" key="21">
    <source>
        <dbReference type="Proteomes" id="UP000695562"/>
    </source>
</evidence>
<feature type="transmembrane region" description="Helical" evidence="16">
    <location>
        <begin position="341"/>
        <end position="363"/>
    </location>
</feature>
<evidence type="ECO:0000256" key="2">
    <source>
        <dbReference type="ARBA" id="ARBA00004308"/>
    </source>
</evidence>
<feature type="binding site" evidence="14">
    <location>
        <position position="799"/>
    </location>
    <ligand>
        <name>ATP</name>
        <dbReference type="ChEBI" id="CHEBI:30616"/>
    </ligand>
</feature>
<evidence type="ECO:0000256" key="15">
    <source>
        <dbReference type="PIRSR" id="PIRSR606539-3"/>
    </source>
</evidence>
<evidence type="ECO:0000256" key="1">
    <source>
        <dbReference type="ARBA" id="ARBA00004141"/>
    </source>
</evidence>
<dbReference type="SUPFAM" id="SSF81653">
    <property type="entry name" value="Calcium ATPase, transduction domain A"/>
    <property type="match status" value="1"/>
</dbReference>
<evidence type="ECO:0000256" key="12">
    <source>
        <dbReference type="ARBA" id="ARBA00034036"/>
    </source>
</evidence>
<dbReference type="AlphaFoldDB" id="A0A8J4PT05"/>